<dbReference type="PROSITE" id="PS50109">
    <property type="entry name" value="HIS_KIN"/>
    <property type="match status" value="1"/>
</dbReference>
<dbReference type="SMART" id="SM00388">
    <property type="entry name" value="HisKA"/>
    <property type="match status" value="1"/>
</dbReference>
<evidence type="ECO:0000256" key="3">
    <source>
        <dbReference type="ARBA" id="ARBA00012438"/>
    </source>
</evidence>
<keyword evidence="8 11" id="KW-1133">Transmembrane helix</keyword>
<evidence type="ECO:0000256" key="6">
    <source>
        <dbReference type="ARBA" id="ARBA00022692"/>
    </source>
</evidence>
<dbReference type="InterPro" id="IPR036097">
    <property type="entry name" value="HisK_dim/P_sf"/>
</dbReference>
<dbReference type="InterPro" id="IPR003661">
    <property type="entry name" value="HisK_dim/P_dom"/>
</dbReference>
<dbReference type="Gene3D" id="1.10.287.130">
    <property type="match status" value="1"/>
</dbReference>
<reference evidence="14" key="1">
    <citation type="submission" date="2021-01" db="EMBL/GenBank/DDBJ databases">
        <title>Whole genome shotgun sequence of Virgisporangium aliadipatigenens NBRC 105644.</title>
        <authorList>
            <person name="Komaki H."/>
            <person name="Tamura T."/>
        </authorList>
    </citation>
    <scope>NUCLEOTIDE SEQUENCE</scope>
    <source>
        <strain evidence="14">NBRC 105644</strain>
    </source>
</reference>
<keyword evidence="4" id="KW-0597">Phosphoprotein</keyword>
<evidence type="ECO:0000259" key="13">
    <source>
        <dbReference type="PROSITE" id="PS50885"/>
    </source>
</evidence>
<keyword evidence="6 11" id="KW-0812">Transmembrane</keyword>
<feature type="domain" description="HAMP" evidence="13">
    <location>
        <begin position="175"/>
        <end position="235"/>
    </location>
</feature>
<comment type="subcellular location">
    <subcellularLocation>
        <location evidence="2">Cell membrane</location>
    </subcellularLocation>
</comment>
<dbReference type="SMART" id="SM00387">
    <property type="entry name" value="HATPase_c"/>
    <property type="match status" value="1"/>
</dbReference>
<evidence type="ECO:0000256" key="9">
    <source>
        <dbReference type="ARBA" id="ARBA00023012"/>
    </source>
</evidence>
<keyword evidence="7" id="KW-0418">Kinase</keyword>
<protein>
    <recommendedName>
        <fullName evidence="3">histidine kinase</fullName>
        <ecNumber evidence="3">2.7.13.3</ecNumber>
    </recommendedName>
</protein>
<evidence type="ECO:0000256" key="5">
    <source>
        <dbReference type="ARBA" id="ARBA00022679"/>
    </source>
</evidence>
<dbReference type="Gene3D" id="6.10.340.10">
    <property type="match status" value="1"/>
</dbReference>
<dbReference type="GO" id="GO:0005886">
    <property type="term" value="C:plasma membrane"/>
    <property type="evidence" value="ECO:0007669"/>
    <property type="project" value="UniProtKB-SubCell"/>
</dbReference>
<dbReference type="GO" id="GO:0000155">
    <property type="term" value="F:phosphorelay sensor kinase activity"/>
    <property type="evidence" value="ECO:0007669"/>
    <property type="project" value="InterPro"/>
</dbReference>
<evidence type="ECO:0000313" key="14">
    <source>
        <dbReference type="EMBL" id="GIJ48064.1"/>
    </source>
</evidence>
<dbReference type="InterPro" id="IPR003660">
    <property type="entry name" value="HAMP_dom"/>
</dbReference>
<dbReference type="SUPFAM" id="SSF47384">
    <property type="entry name" value="Homodimeric domain of signal transducing histidine kinase"/>
    <property type="match status" value="1"/>
</dbReference>
<name>A0A8J3YM75_9ACTN</name>
<keyword evidence="9" id="KW-0902">Two-component regulatory system</keyword>
<dbReference type="PROSITE" id="PS50885">
    <property type="entry name" value="HAMP"/>
    <property type="match status" value="1"/>
</dbReference>
<dbReference type="Pfam" id="PF00672">
    <property type="entry name" value="HAMP"/>
    <property type="match status" value="1"/>
</dbReference>
<proteinExistence type="predicted"/>
<comment type="caution">
    <text evidence="14">The sequence shown here is derived from an EMBL/GenBank/DDBJ whole genome shotgun (WGS) entry which is preliminary data.</text>
</comment>
<gene>
    <name evidence="14" type="ORF">Val02_49500</name>
</gene>
<evidence type="ECO:0000256" key="10">
    <source>
        <dbReference type="ARBA" id="ARBA00023136"/>
    </source>
</evidence>
<keyword evidence="10 11" id="KW-0472">Membrane</keyword>
<dbReference type="InterPro" id="IPR050428">
    <property type="entry name" value="TCS_sensor_his_kinase"/>
</dbReference>
<evidence type="ECO:0000256" key="4">
    <source>
        <dbReference type="ARBA" id="ARBA00022553"/>
    </source>
</evidence>
<evidence type="ECO:0000256" key="7">
    <source>
        <dbReference type="ARBA" id="ARBA00022777"/>
    </source>
</evidence>
<dbReference type="InterPro" id="IPR036890">
    <property type="entry name" value="HATPase_C_sf"/>
</dbReference>
<evidence type="ECO:0000256" key="11">
    <source>
        <dbReference type="SAM" id="Phobius"/>
    </source>
</evidence>
<dbReference type="PANTHER" id="PTHR45436:SF5">
    <property type="entry name" value="SENSOR HISTIDINE KINASE TRCS"/>
    <property type="match status" value="1"/>
</dbReference>
<dbReference type="Proteomes" id="UP000619260">
    <property type="component" value="Unassembled WGS sequence"/>
</dbReference>
<evidence type="ECO:0000313" key="15">
    <source>
        <dbReference type="Proteomes" id="UP000619260"/>
    </source>
</evidence>
<evidence type="ECO:0000259" key="12">
    <source>
        <dbReference type="PROSITE" id="PS50109"/>
    </source>
</evidence>
<evidence type="ECO:0000256" key="8">
    <source>
        <dbReference type="ARBA" id="ARBA00022989"/>
    </source>
</evidence>
<dbReference type="Pfam" id="PF02518">
    <property type="entry name" value="HATPase_c"/>
    <property type="match status" value="1"/>
</dbReference>
<dbReference type="SMART" id="SM00304">
    <property type="entry name" value="HAMP"/>
    <property type="match status" value="1"/>
</dbReference>
<dbReference type="CDD" id="cd06225">
    <property type="entry name" value="HAMP"/>
    <property type="match status" value="1"/>
</dbReference>
<sequence>MVSRPPLRRSLLWWMLALTAVALAVAGTVSAVALRAYLVERTDDQLRVAGAFAVQRAPALLAGDERGGGLKAVLAPSDYVVEIRDADGTLTRLGGLAGLPAETLLDRWPTGAAGPVTTAGGAYRAVTVHSGDAVILVAFPLAPMRQTLTRLILVEVAAGLLVLVLQGLAGRMLLARGLRPLNRITTTAVAIAAGDPGAVLDRRVPVERAVDDRTEVGRLTLAVNGMLGRIETALAARARSEERLRRFIADASHELRTPLTTIRGYLQVLRQGMVTDADRPEVLRRADAEATRMAKIVEDLLYLARLDTEPALRHEPVDLVVVARDSLSDALAVQPGRPATLDAPRTCPVPGDPDALRQVFANLLANVRMHTPPQTPVRVTVECAAGTARVTVADDGPGVPAALAGQLFDRFSRGDRRGPGSGLGLAIVAEIVAAHEGTVTVDSPPGGGTAVRLTVPAPNS</sequence>
<organism evidence="14 15">
    <name type="scientific">Virgisporangium aliadipatigenens</name>
    <dbReference type="NCBI Taxonomy" id="741659"/>
    <lineage>
        <taxon>Bacteria</taxon>
        <taxon>Bacillati</taxon>
        <taxon>Actinomycetota</taxon>
        <taxon>Actinomycetes</taxon>
        <taxon>Micromonosporales</taxon>
        <taxon>Micromonosporaceae</taxon>
        <taxon>Virgisporangium</taxon>
    </lineage>
</organism>
<dbReference type="PANTHER" id="PTHR45436">
    <property type="entry name" value="SENSOR HISTIDINE KINASE YKOH"/>
    <property type="match status" value="1"/>
</dbReference>
<evidence type="ECO:0000256" key="1">
    <source>
        <dbReference type="ARBA" id="ARBA00000085"/>
    </source>
</evidence>
<dbReference type="FunFam" id="1.10.287.130:FF:000001">
    <property type="entry name" value="Two-component sensor histidine kinase"/>
    <property type="match status" value="1"/>
</dbReference>
<dbReference type="PRINTS" id="PR00344">
    <property type="entry name" value="BCTRLSENSOR"/>
</dbReference>
<dbReference type="Gene3D" id="3.30.565.10">
    <property type="entry name" value="Histidine kinase-like ATPase, C-terminal domain"/>
    <property type="match status" value="1"/>
</dbReference>
<accession>A0A8J3YM75</accession>
<feature type="transmembrane region" description="Helical" evidence="11">
    <location>
        <begin position="151"/>
        <end position="174"/>
    </location>
</feature>
<dbReference type="InterPro" id="IPR005467">
    <property type="entry name" value="His_kinase_dom"/>
</dbReference>
<dbReference type="InterPro" id="IPR004358">
    <property type="entry name" value="Sig_transdc_His_kin-like_C"/>
</dbReference>
<keyword evidence="5" id="KW-0808">Transferase</keyword>
<dbReference type="CDD" id="cd00082">
    <property type="entry name" value="HisKA"/>
    <property type="match status" value="1"/>
</dbReference>
<dbReference type="Pfam" id="PF00512">
    <property type="entry name" value="HisKA"/>
    <property type="match status" value="1"/>
</dbReference>
<evidence type="ECO:0000256" key="2">
    <source>
        <dbReference type="ARBA" id="ARBA00004236"/>
    </source>
</evidence>
<dbReference type="EMBL" id="BOPF01000019">
    <property type="protein sequence ID" value="GIJ48064.1"/>
    <property type="molecule type" value="Genomic_DNA"/>
</dbReference>
<dbReference type="AlphaFoldDB" id="A0A8J3YM75"/>
<dbReference type="SUPFAM" id="SSF55874">
    <property type="entry name" value="ATPase domain of HSP90 chaperone/DNA topoisomerase II/histidine kinase"/>
    <property type="match status" value="1"/>
</dbReference>
<dbReference type="InterPro" id="IPR003594">
    <property type="entry name" value="HATPase_dom"/>
</dbReference>
<dbReference type="EC" id="2.7.13.3" evidence="3"/>
<comment type="catalytic activity">
    <reaction evidence="1">
        <text>ATP + protein L-histidine = ADP + protein N-phospho-L-histidine.</text>
        <dbReference type="EC" id="2.7.13.3"/>
    </reaction>
</comment>
<feature type="domain" description="Histidine kinase" evidence="12">
    <location>
        <begin position="250"/>
        <end position="459"/>
    </location>
</feature>
<keyword evidence="15" id="KW-1185">Reference proteome</keyword>